<dbReference type="EMBL" id="OV725082">
    <property type="protein sequence ID" value="CAH1404149.1"/>
    <property type="molecule type" value="Genomic_DNA"/>
</dbReference>
<dbReference type="Proteomes" id="UP001152798">
    <property type="component" value="Chromosome 6"/>
</dbReference>
<organism evidence="2 3">
    <name type="scientific">Nezara viridula</name>
    <name type="common">Southern green stink bug</name>
    <name type="synonym">Cimex viridulus</name>
    <dbReference type="NCBI Taxonomy" id="85310"/>
    <lineage>
        <taxon>Eukaryota</taxon>
        <taxon>Metazoa</taxon>
        <taxon>Ecdysozoa</taxon>
        <taxon>Arthropoda</taxon>
        <taxon>Hexapoda</taxon>
        <taxon>Insecta</taxon>
        <taxon>Pterygota</taxon>
        <taxon>Neoptera</taxon>
        <taxon>Paraneoptera</taxon>
        <taxon>Hemiptera</taxon>
        <taxon>Heteroptera</taxon>
        <taxon>Panheteroptera</taxon>
        <taxon>Pentatomomorpha</taxon>
        <taxon>Pentatomoidea</taxon>
        <taxon>Pentatomidae</taxon>
        <taxon>Pentatominae</taxon>
        <taxon>Nezara</taxon>
    </lineage>
</organism>
<sequence length="300" mass="34807">MVGLELCWWRETRLTLEEVFRKPRVMGTFPFTTVYEVIIWPSAVVGFISAILNIIGVYYSLHVELEASIFGLPIGRLAKAIVTTVSNVSHPIWMIGNHKCVIQLLRSIASVENELDKKSLKWNRKHTLSYIWQYLSLHDVLRSLMNRISELDDAESFVNSYHSLVTAYRAVDKLYGLQLIVYFIMAMIDIVHSLHFTFSKNELDWLFICQVLWTCYYSFIVFLIVEKCNSSVAQQDSVTAHKARLTQHWLQIIGFGPNWRRWHATEHTLTWKATSNIWSEQLSAFLKKCCVLLLMTGPVD</sequence>
<reference evidence="2" key="1">
    <citation type="submission" date="2022-01" db="EMBL/GenBank/DDBJ databases">
        <authorList>
            <person name="King R."/>
        </authorList>
    </citation>
    <scope>NUCLEOTIDE SEQUENCE</scope>
</reference>
<gene>
    <name evidence="2" type="ORF">NEZAVI_LOCUS12614</name>
</gene>
<evidence type="ECO:0000256" key="1">
    <source>
        <dbReference type="SAM" id="Phobius"/>
    </source>
</evidence>
<feature type="transmembrane region" description="Helical" evidence="1">
    <location>
        <begin position="179"/>
        <end position="199"/>
    </location>
</feature>
<proteinExistence type="predicted"/>
<dbReference type="OrthoDB" id="10427685at2759"/>
<feature type="transmembrane region" description="Helical" evidence="1">
    <location>
        <begin position="38"/>
        <end position="61"/>
    </location>
</feature>
<evidence type="ECO:0008006" key="4">
    <source>
        <dbReference type="Google" id="ProtNLM"/>
    </source>
</evidence>
<keyword evidence="1" id="KW-0812">Transmembrane</keyword>
<evidence type="ECO:0000313" key="2">
    <source>
        <dbReference type="EMBL" id="CAH1404149.1"/>
    </source>
</evidence>
<keyword evidence="1" id="KW-0472">Membrane</keyword>
<evidence type="ECO:0000313" key="3">
    <source>
        <dbReference type="Proteomes" id="UP001152798"/>
    </source>
</evidence>
<protein>
    <recommendedName>
        <fullName evidence="4">Gustatory receptor</fullName>
    </recommendedName>
</protein>
<dbReference type="AlphaFoldDB" id="A0A9P0HLX5"/>
<feature type="transmembrane region" description="Helical" evidence="1">
    <location>
        <begin position="205"/>
        <end position="225"/>
    </location>
</feature>
<keyword evidence="3" id="KW-1185">Reference proteome</keyword>
<keyword evidence="1" id="KW-1133">Transmembrane helix</keyword>
<name>A0A9P0HLX5_NEZVI</name>
<accession>A0A9P0HLX5</accession>